<keyword evidence="5 12" id="KW-0808">Transferase</keyword>
<evidence type="ECO:0000259" key="13">
    <source>
        <dbReference type="Pfam" id="PF00852"/>
    </source>
</evidence>
<evidence type="ECO:0000256" key="7">
    <source>
        <dbReference type="ARBA" id="ARBA00022968"/>
    </source>
</evidence>
<keyword evidence="7" id="KW-0735">Signal-anchor</keyword>
<dbReference type="InterPro" id="IPR055270">
    <property type="entry name" value="Glyco_tran_10_C"/>
</dbReference>
<dbReference type="EC" id="2.4.1.-" evidence="12"/>
<gene>
    <name evidence="15" type="ORF">LNINA_LOCUS6706</name>
</gene>
<dbReference type="AlphaFoldDB" id="A0AAV1JCU9"/>
<dbReference type="Pfam" id="PF00852">
    <property type="entry name" value="Glyco_transf_10"/>
    <property type="match status" value="1"/>
</dbReference>
<comment type="pathway">
    <text evidence="2">Protein modification; protein glycosylation.</text>
</comment>
<evidence type="ECO:0000259" key="14">
    <source>
        <dbReference type="Pfam" id="PF17039"/>
    </source>
</evidence>
<keyword evidence="10 12" id="KW-0472">Membrane</keyword>
<dbReference type="InterPro" id="IPR001503">
    <property type="entry name" value="Glyco_trans_10"/>
</dbReference>
<comment type="subcellular location">
    <subcellularLocation>
        <location evidence="1 12">Golgi apparatus</location>
        <location evidence="1 12">Golgi stack membrane</location>
        <topology evidence="1 12">Single-pass type II membrane protein</topology>
    </subcellularLocation>
</comment>
<sequence length="431" mass="50394">MFFKTKFRLIKRTLVLNVFIFVTVTFILATYISGFQGIKSDLKAIESHGDIVQKYLDKRMKWSTSNLGSLLFKFNVTDDVILNNRRRNEDKRFIVLIWKHWAWLKNRHVYNFNNKRNKDLLSGCSVSNCLITGDNKYFDSADAVVVHIQKGVYPKTTKRNSKQRWIFLSDESPFNTFSMASPRPKLAALKSIFNWSMTYRSDADIPVPYGRTIPLSMPLLHDVSYKFVAKLVPNWNIKRRDKLAAILMSNCAVSKRMKYLNELEDFLPLDVYGKCSKYHKNSCPGHFRSDCNVTASYLFYLVFENSQCREYLTEKAFNNAYEKGAIPIIMGPKVDECVDLLPPNSFLHIDQFNGPKHLAEYMISLSRDNQALLEFHRWRNNFKIVNEHGYFGTKSFHYCRVCEALNYNDGRGKVYGEDELRWFLDPKKLCH</sequence>
<evidence type="ECO:0000313" key="16">
    <source>
        <dbReference type="Proteomes" id="UP001497472"/>
    </source>
</evidence>
<evidence type="ECO:0000313" key="15">
    <source>
        <dbReference type="EMBL" id="CAK1547215.1"/>
    </source>
</evidence>
<dbReference type="Pfam" id="PF17039">
    <property type="entry name" value="Glyco_tran_10_N"/>
    <property type="match status" value="1"/>
</dbReference>
<dbReference type="PANTHER" id="PTHR48438">
    <property type="entry name" value="ALPHA-(1,3)-FUCOSYLTRANSFERASE C-RELATED"/>
    <property type="match status" value="1"/>
</dbReference>
<dbReference type="GO" id="GO:0008417">
    <property type="term" value="F:fucosyltransferase activity"/>
    <property type="evidence" value="ECO:0007669"/>
    <property type="project" value="InterPro"/>
</dbReference>
<feature type="domain" description="Fucosyltransferase N-terminal" evidence="14">
    <location>
        <begin position="92"/>
        <end position="210"/>
    </location>
</feature>
<keyword evidence="4 12" id="KW-0328">Glycosyltransferase</keyword>
<evidence type="ECO:0000256" key="6">
    <source>
        <dbReference type="ARBA" id="ARBA00022692"/>
    </source>
</evidence>
<feature type="domain" description="Fucosyltransferase C-terminal" evidence="13">
    <location>
        <begin position="238"/>
        <end position="415"/>
    </location>
</feature>
<evidence type="ECO:0000256" key="4">
    <source>
        <dbReference type="ARBA" id="ARBA00022676"/>
    </source>
</evidence>
<reference evidence="15 16" key="1">
    <citation type="submission" date="2023-11" db="EMBL/GenBank/DDBJ databases">
        <authorList>
            <person name="Okamura Y."/>
        </authorList>
    </citation>
    <scope>NUCLEOTIDE SEQUENCE [LARGE SCALE GENOMIC DNA]</scope>
</reference>
<keyword evidence="11" id="KW-0325">Glycoprotein</keyword>
<comment type="similarity">
    <text evidence="3 12">Belongs to the glycosyltransferase 10 family.</text>
</comment>
<dbReference type="Gene3D" id="3.40.50.11660">
    <property type="entry name" value="Glycosyl transferase family 10, C-terminal domain"/>
    <property type="match status" value="1"/>
</dbReference>
<accession>A0AAV1JCU9</accession>
<evidence type="ECO:0000256" key="9">
    <source>
        <dbReference type="ARBA" id="ARBA00023034"/>
    </source>
</evidence>
<dbReference type="InterPro" id="IPR031481">
    <property type="entry name" value="Glyco_tran_10_N"/>
</dbReference>
<evidence type="ECO:0000256" key="10">
    <source>
        <dbReference type="ARBA" id="ARBA00023136"/>
    </source>
</evidence>
<dbReference type="InterPro" id="IPR038577">
    <property type="entry name" value="GT10-like_C_sf"/>
</dbReference>
<keyword evidence="9 12" id="KW-0333">Golgi apparatus</keyword>
<name>A0AAV1JCU9_9NEOP</name>
<evidence type="ECO:0000256" key="8">
    <source>
        <dbReference type="ARBA" id="ARBA00022989"/>
    </source>
</evidence>
<keyword evidence="6 12" id="KW-0812">Transmembrane</keyword>
<keyword evidence="8 12" id="KW-1133">Transmembrane helix</keyword>
<evidence type="ECO:0000256" key="1">
    <source>
        <dbReference type="ARBA" id="ARBA00004447"/>
    </source>
</evidence>
<evidence type="ECO:0000256" key="11">
    <source>
        <dbReference type="ARBA" id="ARBA00023180"/>
    </source>
</evidence>
<feature type="transmembrane region" description="Helical" evidence="12">
    <location>
        <begin position="12"/>
        <end position="32"/>
    </location>
</feature>
<proteinExistence type="inferred from homology"/>
<dbReference type="PANTHER" id="PTHR48438:SF1">
    <property type="entry name" value="ALPHA-(1,3)-FUCOSYLTRANSFERASE C-RELATED"/>
    <property type="match status" value="1"/>
</dbReference>
<protein>
    <recommendedName>
        <fullName evidence="12">Fucosyltransferase</fullName>
        <ecNumber evidence="12">2.4.1.-</ecNumber>
    </recommendedName>
</protein>
<evidence type="ECO:0000256" key="5">
    <source>
        <dbReference type="ARBA" id="ARBA00022679"/>
    </source>
</evidence>
<organism evidence="15 16">
    <name type="scientific">Leptosia nina</name>
    <dbReference type="NCBI Taxonomy" id="320188"/>
    <lineage>
        <taxon>Eukaryota</taxon>
        <taxon>Metazoa</taxon>
        <taxon>Ecdysozoa</taxon>
        <taxon>Arthropoda</taxon>
        <taxon>Hexapoda</taxon>
        <taxon>Insecta</taxon>
        <taxon>Pterygota</taxon>
        <taxon>Neoptera</taxon>
        <taxon>Endopterygota</taxon>
        <taxon>Lepidoptera</taxon>
        <taxon>Glossata</taxon>
        <taxon>Ditrysia</taxon>
        <taxon>Papilionoidea</taxon>
        <taxon>Pieridae</taxon>
        <taxon>Pierinae</taxon>
        <taxon>Leptosia</taxon>
    </lineage>
</organism>
<dbReference type="Proteomes" id="UP001497472">
    <property type="component" value="Unassembled WGS sequence"/>
</dbReference>
<dbReference type="SUPFAM" id="SSF53756">
    <property type="entry name" value="UDP-Glycosyltransferase/glycogen phosphorylase"/>
    <property type="match status" value="1"/>
</dbReference>
<comment type="caution">
    <text evidence="15">The sequence shown here is derived from an EMBL/GenBank/DDBJ whole genome shotgun (WGS) entry which is preliminary data.</text>
</comment>
<dbReference type="GO" id="GO:0032580">
    <property type="term" value="C:Golgi cisterna membrane"/>
    <property type="evidence" value="ECO:0007669"/>
    <property type="project" value="UniProtKB-SubCell"/>
</dbReference>
<evidence type="ECO:0000256" key="12">
    <source>
        <dbReference type="RuleBase" id="RU003832"/>
    </source>
</evidence>
<dbReference type="FunFam" id="3.40.50.11660:FF:000002">
    <property type="entry name" value="Alpha-(1,3)-fucosyltransferase"/>
    <property type="match status" value="1"/>
</dbReference>
<evidence type="ECO:0000256" key="3">
    <source>
        <dbReference type="ARBA" id="ARBA00008919"/>
    </source>
</evidence>
<evidence type="ECO:0000256" key="2">
    <source>
        <dbReference type="ARBA" id="ARBA00004922"/>
    </source>
</evidence>
<dbReference type="EMBL" id="CAVLEF010000009">
    <property type="protein sequence ID" value="CAK1547215.1"/>
    <property type="molecule type" value="Genomic_DNA"/>
</dbReference>
<keyword evidence="16" id="KW-1185">Reference proteome</keyword>